<reference evidence="2" key="2">
    <citation type="submission" date="2017-12" db="EMBL/GenBank/DDBJ databases">
        <title>Genome sequence of the Bar-tailed Godwit (Limosa lapponica baueri).</title>
        <authorList>
            <person name="Lima N.C.B."/>
            <person name="Parody-Merino A.M."/>
            <person name="Battley P.F."/>
            <person name="Fidler A.E."/>
            <person name="Prosdocimi F."/>
        </authorList>
    </citation>
    <scope>NUCLEOTIDE SEQUENCE [LARGE SCALE GENOMIC DNA]</scope>
</reference>
<name>A0A2I0TP43_LIMLA</name>
<proteinExistence type="predicted"/>
<dbReference type="AlphaFoldDB" id="A0A2I0TP43"/>
<evidence type="ECO:0000313" key="2">
    <source>
        <dbReference type="Proteomes" id="UP000233556"/>
    </source>
</evidence>
<evidence type="ECO:0000313" key="1">
    <source>
        <dbReference type="EMBL" id="PKU35591.1"/>
    </source>
</evidence>
<keyword evidence="2" id="KW-1185">Reference proteome</keyword>
<reference evidence="2" key="1">
    <citation type="submission" date="2017-11" db="EMBL/GenBank/DDBJ databases">
        <authorList>
            <person name="Lima N.C."/>
            <person name="Parody-Merino A.M."/>
            <person name="Battley P.F."/>
            <person name="Fidler A.E."/>
            <person name="Prosdocimi F."/>
        </authorList>
    </citation>
    <scope>NUCLEOTIDE SEQUENCE [LARGE SCALE GENOMIC DNA]</scope>
</reference>
<accession>A0A2I0TP43</accession>
<sequence length="178" mass="20696">MHRRGWRSLTEKKKLPPGEEIPLLHWAPLSQSYWRRTARDWDWDQDWDLIVLQYEPRRTQRVDNWLSPLQRADAEKDYGYLLLSNPQVAFGACSGAEVSHLQCHSHFKPAEVFPPPGSMVYEVRSLPTHSVGMGIYVPSNKVQLERKKQKQGPILLPNLFLVVKMAALEFGFVKYKKI</sequence>
<dbReference type="Proteomes" id="UP000233556">
    <property type="component" value="Unassembled WGS sequence"/>
</dbReference>
<protein>
    <submittedName>
        <fullName evidence="1">Uncharacterized protein</fullName>
    </submittedName>
</protein>
<dbReference type="EMBL" id="KZ508169">
    <property type="protein sequence ID" value="PKU35591.1"/>
    <property type="molecule type" value="Genomic_DNA"/>
</dbReference>
<organism evidence="1 2">
    <name type="scientific">Limosa lapponica baueri</name>
    <dbReference type="NCBI Taxonomy" id="1758121"/>
    <lineage>
        <taxon>Eukaryota</taxon>
        <taxon>Metazoa</taxon>
        <taxon>Chordata</taxon>
        <taxon>Craniata</taxon>
        <taxon>Vertebrata</taxon>
        <taxon>Euteleostomi</taxon>
        <taxon>Archelosauria</taxon>
        <taxon>Archosauria</taxon>
        <taxon>Dinosauria</taxon>
        <taxon>Saurischia</taxon>
        <taxon>Theropoda</taxon>
        <taxon>Coelurosauria</taxon>
        <taxon>Aves</taxon>
        <taxon>Neognathae</taxon>
        <taxon>Neoaves</taxon>
        <taxon>Charadriiformes</taxon>
        <taxon>Scolopacidae</taxon>
        <taxon>Limosa</taxon>
    </lineage>
</organism>
<gene>
    <name evidence="1" type="ORF">llap_14105</name>
</gene>